<keyword evidence="1" id="KW-0862">Zinc</keyword>
<dbReference type="PROSITE" id="PS50089">
    <property type="entry name" value="ZF_RING_2"/>
    <property type="match status" value="1"/>
</dbReference>
<keyword evidence="2" id="KW-1133">Transmembrane helix</keyword>
<accession>A0ABM3HED2</accession>
<dbReference type="CDD" id="cd16461">
    <property type="entry name" value="RING-H2_EL5-like"/>
    <property type="match status" value="1"/>
</dbReference>
<dbReference type="PANTHER" id="PTHR46719:SF14">
    <property type="entry name" value="TRANSCRIPTION FACTOR C2H2 FAMILY-RELATED"/>
    <property type="match status" value="1"/>
</dbReference>
<evidence type="ECO:0000259" key="3">
    <source>
        <dbReference type="PROSITE" id="PS50089"/>
    </source>
</evidence>
<keyword evidence="1" id="KW-0863">Zinc-finger</keyword>
<protein>
    <submittedName>
        <fullName evidence="5">RING-H2 finger protein ATL67-like</fullName>
    </submittedName>
</protein>
<evidence type="ECO:0000256" key="2">
    <source>
        <dbReference type="SAM" id="Phobius"/>
    </source>
</evidence>
<evidence type="ECO:0000313" key="5">
    <source>
        <dbReference type="RefSeq" id="XP_048134923.1"/>
    </source>
</evidence>
<dbReference type="SUPFAM" id="SSF57850">
    <property type="entry name" value="RING/U-box"/>
    <property type="match status" value="1"/>
</dbReference>
<evidence type="ECO:0000313" key="4">
    <source>
        <dbReference type="Proteomes" id="UP000827889"/>
    </source>
</evidence>
<organism evidence="4 5">
    <name type="scientific">Rhodamnia argentea</name>
    <dbReference type="NCBI Taxonomy" id="178133"/>
    <lineage>
        <taxon>Eukaryota</taxon>
        <taxon>Viridiplantae</taxon>
        <taxon>Streptophyta</taxon>
        <taxon>Embryophyta</taxon>
        <taxon>Tracheophyta</taxon>
        <taxon>Spermatophyta</taxon>
        <taxon>Magnoliopsida</taxon>
        <taxon>eudicotyledons</taxon>
        <taxon>Gunneridae</taxon>
        <taxon>Pentapetalae</taxon>
        <taxon>rosids</taxon>
        <taxon>malvids</taxon>
        <taxon>Myrtales</taxon>
        <taxon>Myrtaceae</taxon>
        <taxon>Myrtoideae</taxon>
        <taxon>Myrteae</taxon>
        <taxon>Australasian group</taxon>
        <taxon>Rhodamnia</taxon>
    </lineage>
</organism>
<feature type="domain" description="RING-type" evidence="3">
    <location>
        <begin position="137"/>
        <end position="179"/>
    </location>
</feature>
<dbReference type="Pfam" id="PF13639">
    <property type="entry name" value="zf-RING_2"/>
    <property type="match status" value="1"/>
</dbReference>
<reference evidence="5" key="1">
    <citation type="submission" date="2025-08" db="UniProtKB">
        <authorList>
            <consortium name="RefSeq"/>
        </authorList>
    </citation>
    <scope>IDENTIFICATION</scope>
    <source>
        <tissue evidence="5">Leaf</tissue>
    </source>
</reference>
<dbReference type="Proteomes" id="UP000827889">
    <property type="component" value="Chromosome 5"/>
</dbReference>
<dbReference type="RefSeq" id="XP_048134923.1">
    <property type="nucleotide sequence ID" value="XM_048278966.1"/>
</dbReference>
<dbReference type="SMART" id="SM00184">
    <property type="entry name" value="RING"/>
    <property type="match status" value="1"/>
</dbReference>
<dbReference type="PANTHER" id="PTHR46719">
    <property type="entry name" value="TRANSCRIPTION FACTOR C2H2 FAMILY-RELATED"/>
    <property type="match status" value="1"/>
</dbReference>
<gene>
    <name evidence="5" type="primary">LOC115750342</name>
</gene>
<dbReference type="InterPro" id="IPR045899">
    <property type="entry name" value="ATL71-like"/>
</dbReference>
<name>A0ABM3HED2_9MYRT</name>
<dbReference type="Gene3D" id="3.30.40.10">
    <property type="entry name" value="Zinc/RING finger domain, C3HC4 (zinc finger)"/>
    <property type="match status" value="1"/>
</dbReference>
<keyword evidence="1" id="KW-0479">Metal-binding</keyword>
<keyword evidence="4" id="KW-1185">Reference proteome</keyword>
<keyword evidence="2" id="KW-0812">Transmembrane</keyword>
<evidence type="ECO:0000256" key="1">
    <source>
        <dbReference type="PROSITE-ProRule" id="PRU00175"/>
    </source>
</evidence>
<dbReference type="GeneID" id="115750342"/>
<dbReference type="InterPro" id="IPR013083">
    <property type="entry name" value="Znf_RING/FYVE/PHD"/>
</dbReference>
<feature type="transmembrane region" description="Helical" evidence="2">
    <location>
        <begin position="52"/>
        <end position="73"/>
    </location>
</feature>
<sequence>MTLAPADTRTVKSKQSLPLVLERSQNMNSSPGSGGTSSDGYAGDISSFAYDMVFIIGFIVLVLVITLSSYLCIRANRRAVIPARIVLRRFDVESAQARRGIDEATLRGYPTVLFSSVKHHEKNNSADSSDGVGGGSCSICLGEYKESDVLRLLPECGHFFHMKCVDPWLRLHATCPVCRKSPVPVAVRADGNSHGGDR</sequence>
<dbReference type="InterPro" id="IPR001841">
    <property type="entry name" value="Znf_RING"/>
</dbReference>
<proteinExistence type="predicted"/>
<keyword evidence="2" id="KW-0472">Membrane</keyword>